<evidence type="ECO:0000259" key="2">
    <source>
        <dbReference type="Pfam" id="PF18433"/>
    </source>
</evidence>
<comment type="caution">
    <text evidence="3">The sequence shown here is derived from an EMBL/GenBank/DDBJ whole genome shotgun (WGS) entry which is preliminary data.</text>
</comment>
<dbReference type="OrthoDB" id="7366224at2"/>
<dbReference type="Gene3D" id="1.10.132.90">
    <property type="match status" value="1"/>
</dbReference>
<accession>A0A0F4PTP3</accession>
<sequence>MKISDLNHIFNQSNRSGLKNKGDAPAQPAINSPRFDSYSSGYGQVGAKVLNDKLAQALGLEQPKQQSKPLFDFEEVVKNVLQFVTGAVKKAKADGANDDKLQEMLAQAREGVQTGIDDAYGELEDAGLLNDEIKTGIEQSQKGIEEGLNEFEQSLFGEQSIGNGVEVSQAQYMQLQNNAEYRFTTAEGDEVVVSLAQNYQAGAAASLFAPGEEQGSGYASEQFEKQELNFTLSVNGELNEDEQQAVNDFMAQLQGVSEDFFSGQYDEAFNKASELQLDNPELVAFSMDLTQTKTRAAIREYERTAPGKEVAKELQPFNESLKEAYKQAGDLGLQNELSGLMLWLNQDKEQEKVQEFIDYSKAMFSQLEQLLKDSPSTPSDDSE</sequence>
<dbReference type="InterPro" id="IPR041651">
    <property type="entry name" value="DUF5610"/>
</dbReference>
<dbReference type="AlphaFoldDB" id="A0A0F4PTP3"/>
<dbReference type="Pfam" id="PF18433">
    <property type="entry name" value="DUF5610"/>
    <property type="match status" value="1"/>
</dbReference>
<feature type="region of interest" description="Disordered" evidence="1">
    <location>
        <begin position="12"/>
        <end position="37"/>
    </location>
</feature>
<dbReference type="eggNOG" id="COG3170">
    <property type="taxonomic scope" value="Bacteria"/>
</dbReference>
<evidence type="ECO:0000313" key="4">
    <source>
        <dbReference type="Proteomes" id="UP000033664"/>
    </source>
</evidence>
<proteinExistence type="predicted"/>
<dbReference type="EMBL" id="JXXZ01000002">
    <property type="protein sequence ID" value="KJZ01658.1"/>
    <property type="molecule type" value="Genomic_DNA"/>
</dbReference>
<evidence type="ECO:0000313" key="3">
    <source>
        <dbReference type="EMBL" id="KJZ01658.1"/>
    </source>
</evidence>
<organism evidence="3 4">
    <name type="scientific">Pseudoalteromonas ruthenica</name>
    <dbReference type="NCBI Taxonomy" id="151081"/>
    <lineage>
        <taxon>Bacteria</taxon>
        <taxon>Pseudomonadati</taxon>
        <taxon>Pseudomonadota</taxon>
        <taxon>Gammaproteobacteria</taxon>
        <taxon>Alteromonadales</taxon>
        <taxon>Pseudoalteromonadaceae</taxon>
        <taxon>Pseudoalteromonas</taxon>
    </lineage>
</organism>
<gene>
    <name evidence="3" type="ORF">TW72_01525</name>
</gene>
<keyword evidence="4" id="KW-1185">Reference proteome</keyword>
<dbReference type="RefSeq" id="WP_045979109.1">
    <property type="nucleotide sequence ID" value="NZ_JXXY01000006.1"/>
</dbReference>
<evidence type="ECO:0000256" key="1">
    <source>
        <dbReference type="SAM" id="MobiDB-lite"/>
    </source>
</evidence>
<protein>
    <recommendedName>
        <fullName evidence="2">DUF5610 domain-containing protein</fullName>
    </recommendedName>
</protein>
<name>A0A0F4PTP3_9GAMM</name>
<feature type="domain" description="DUF5610" evidence="2">
    <location>
        <begin position="50"/>
        <end position="151"/>
    </location>
</feature>
<reference evidence="3 4" key="1">
    <citation type="journal article" date="2015" name="BMC Genomics">
        <title>Genome mining reveals unlocked bioactive potential of marine Gram-negative bacteria.</title>
        <authorList>
            <person name="Machado H."/>
            <person name="Sonnenschein E.C."/>
            <person name="Melchiorsen J."/>
            <person name="Gram L."/>
        </authorList>
    </citation>
    <scope>NUCLEOTIDE SEQUENCE [LARGE SCALE GENOMIC DNA]</scope>
    <source>
        <strain evidence="3 4">S3137</strain>
    </source>
</reference>
<dbReference type="Proteomes" id="UP000033664">
    <property type="component" value="Unassembled WGS sequence"/>
</dbReference>
<dbReference type="PATRIC" id="fig|151081.8.peg.1483"/>
<dbReference type="GeneID" id="58227163"/>